<name>A0A396H5J5_MEDTR</name>
<accession>A0A396H5J5</accession>
<gene>
    <name evidence="2" type="ORF">MtrunA17_Chr7g0264971</name>
</gene>
<feature type="region of interest" description="Disordered" evidence="1">
    <location>
        <begin position="1"/>
        <end position="20"/>
    </location>
</feature>
<organism evidence="2 3">
    <name type="scientific">Medicago truncatula</name>
    <name type="common">Barrel medic</name>
    <name type="synonym">Medicago tribuloides</name>
    <dbReference type="NCBI Taxonomy" id="3880"/>
    <lineage>
        <taxon>Eukaryota</taxon>
        <taxon>Viridiplantae</taxon>
        <taxon>Streptophyta</taxon>
        <taxon>Embryophyta</taxon>
        <taxon>Tracheophyta</taxon>
        <taxon>Spermatophyta</taxon>
        <taxon>Magnoliopsida</taxon>
        <taxon>eudicotyledons</taxon>
        <taxon>Gunneridae</taxon>
        <taxon>Pentapetalae</taxon>
        <taxon>rosids</taxon>
        <taxon>fabids</taxon>
        <taxon>Fabales</taxon>
        <taxon>Fabaceae</taxon>
        <taxon>Papilionoideae</taxon>
        <taxon>50 kb inversion clade</taxon>
        <taxon>NPAAA clade</taxon>
        <taxon>Hologalegina</taxon>
        <taxon>IRL clade</taxon>
        <taxon>Trifolieae</taxon>
        <taxon>Medicago</taxon>
    </lineage>
</organism>
<protein>
    <submittedName>
        <fullName evidence="2">Uncharacterized protein</fullName>
    </submittedName>
</protein>
<sequence length="96" mass="10161">MLPPTKAPKVTAGLTCPPEMLAPTETATKRANAWAMEAEMRPAGVAAPSLVSLLYAIPEPEPAKTKMKVEMNSAKPAFKVSGEAIRGSTILELTRV</sequence>
<evidence type="ECO:0000313" key="2">
    <source>
        <dbReference type="EMBL" id="RHN48549.1"/>
    </source>
</evidence>
<reference evidence="3" key="1">
    <citation type="journal article" date="2018" name="Nat. Plants">
        <title>Whole-genome landscape of Medicago truncatula symbiotic genes.</title>
        <authorList>
            <person name="Pecrix Y."/>
            <person name="Staton S.E."/>
            <person name="Sallet E."/>
            <person name="Lelandais-Briere C."/>
            <person name="Moreau S."/>
            <person name="Carrere S."/>
            <person name="Blein T."/>
            <person name="Jardinaud M.F."/>
            <person name="Latrasse D."/>
            <person name="Zouine M."/>
            <person name="Zahm M."/>
            <person name="Kreplak J."/>
            <person name="Mayjonade B."/>
            <person name="Satge C."/>
            <person name="Perez M."/>
            <person name="Cauet S."/>
            <person name="Marande W."/>
            <person name="Chantry-Darmon C."/>
            <person name="Lopez-Roques C."/>
            <person name="Bouchez O."/>
            <person name="Berard A."/>
            <person name="Debelle F."/>
            <person name="Munos S."/>
            <person name="Bendahmane A."/>
            <person name="Berges H."/>
            <person name="Niebel A."/>
            <person name="Buitink J."/>
            <person name="Frugier F."/>
            <person name="Benhamed M."/>
            <person name="Crespi M."/>
            <person name="Gouzy J."/>
            <person name="Gamas P."/>
        </authorList>
    </citation>
    <scope>NUCLEOTIDE SEQUENCE [LARGE SCALE GENOMIC DNA]</scope>
    <source>
        <strain evidence="3">cv. Jemalong A17</strain>
    </source>
</reference>
<evidence type="ECO:0000256" key="1">
    <source>
        <dbReference type="SAM" id="MobiDB-lite"/>
    </source>
</evidence>
<dbReference type="EMBL" id="PSQE01000007">
    <property type="protein sequence ID" value="RHN48549.1"/>
    <property type="molecule type" value="Genomic_DNA"/>
</dbReference>
<evidence type="ECO:0000313" key="3">
    <source>
        <dbReference type="Proteomes" id="UP000265566"/>
    </source>
</evidence>
<dbReference type="Gramene" id="rna43279">
    <property type="protein sequence ID" value="RHN48549.1"/>
    <property type="gene ID" value="gene43279"/>
</dbReference>
<proteinExistence type="predicted"/>
<comment type="caution">
    <text evidence="2">The sequence shown here is derived from an EMBL/GenBank/DDBJ whole genome shotgun (WGS) entry which is preliminary data.</text>
</comment>
<dbReference type="AlphaFoldDB" id="A0A396H5J5"/>
<dbReference type="Proteomes" id="UP000265566">
    <property type="component" value="Chromosome 7"/>
</dbReference>